<evidence type="ECO:0000256" key="1">
    <source>
        <dbReference type="SAM" id="Phobius"/>
    </source>
</evidence>
<dbReference type="Proteomes" id="UP001322138">
    <property type="component" value="Unassembled WGS sequence"/>
</dbReference>
<proteinExistence type="predicted"/>
<name>A0ABR0F7F5_9PEZI</name>
<sequence length="97" mass="10858">MVKDNQSHSSTLRSVYIIDNPSLYLMGLLPASCFGRWFLILLVMTHKHNAATRGFCSVVESFPCPRAFLNAVLLCLLTCNTCVLEWCASLSVTRCTR</sequence>
<feature type="transmembrane region" description="Helical" evidence="1">
    <location>
        <begin position="23"/>
        <end position="43"/>
    </location>
</feature>
<evidence type="ECO:0000313" key="3">
    <source>
        <dbReference type="Proteomes" id="UP001322138"/>
    </source>
</evidence>
<organism evidence="2 3">
    <name type="scientific">Podospora bellae-mahoneyi</name>
    <dbReference type="NCBI Taxonomy" id="2093777"/>
    <lineage>
        <taxon>Eukaryota</taxon>
        <taxon>Fungi</taxon>
        <taxon>Dikarya</taxon>
        <taxon>Ascomycota</taxon>
        <taxon>Pezizomycotina</taxon>
        <taxon>Sordariomycetes</taxon>
        <taxon>Sordariomycetidae</taxon>
        <taxon>Sordariales</taxon>
        <taxon>Podosporaceae</taxon>
        <taxon>Podospora</taxon>
    </lineage>
</organism>
<comment type="caution">
    <text evidence="2">The sequence shown here is derived from an EMBL/GenBank/DDBJ whole genome shotgun (WGS) entry which is preliminary data.</text>
</comment>
<keyword evidence="1" id="KW-0472">Membrane</keyword>
<gene>
    <name evidence="2" type="ORF">QC761_0113480</name>
</gene>
<reference evidence="2 3" key="1">
    <citation type="journal article" date="2023" name="bioRxiv">
        <title>High-quality genome assemblies of four members of thePodospora anserinaspecies complex.</title>
        <authorList>
            <person name="Ament-Velasquez S.L."/>
            <person name="Vogan A.A."/>
            <person name="Wallerman O."/>
            <person name="Hartmann F."/>
            <person name="Gautier V."/>
            <person name="Silar P."/>
            <person name="Giraud T."/>
            <person name="Johannesson H."/>
        </authorList>
    </citation>
    <scope>NUCLEOTIDE SEQUENCE [LARGE SCALE GENOMIC DNA]</scope>
    <source>
        <strain evidence="2 3">CBS 112042</strain>
    </source>
</reference>
<keyword evidence="1" id="KW-1133">Transmembrane helix</keyword>
<keyword evidence="3" id="KW-1185">Reference proteome</keyword>
<dbReference type="RefSeq" id="XP_062728914.1">
    <property type="nucleotide sequence ID" value="XM_062873246.1"/>
</dbReference>
<dbReference type="GeneID" id="87892669"/>
<dbReference type="EMBL" id="JAFFGZ010000009">
    <property type="protein sequence ID" value="KAK4639938.1"/>
    <property type="molecule type" value="Genomic_DNA"/>
</dbReference>
<accession>A0ABR0F7F5</accession>
<evidence type="ECO:0000313" key="2">
    <source>
        <dbReference type="EMBL" id="KAK4639938.1"/>
    </source>
</evidence>
<keyword evidence="1" id="KW-0812">Transmembrane</keyword>
<protein>
    <submittedName>
        <fullName evidence="2">Uncharacterized protein</fullName>
    </submittedName>
</protein>